<gene>
    <name evidence="2" type="ORF">N1032_23275</name>
</gene>
<keyword evidence="3" id="KW-1185">Reference proteome</keyword>
<dbReference type="EMBL" id="JANLCJ010000098">
    <property type="protein sequence ID" value="MCS5736655.1"/>
    <property type="molecule type" value="Genomic_DNA"/>
</dbReference>
<evidence type="ECO:0000313" key="2">
    <source>
        <dbReference type="EMBL" id="MCS5736655.1"/>
    </source>
</evidence>
<sequence length="392" mass="43497">MASVIGQALSSVPGYQGAARHDTGISGLDYHAANIEERKASPSTIHQIFDQIVGTAAPIMTEIDKGKQASAQDDYLKQKALLSEGKITQQDFNTWVNQGDMFWKDNPYAQKVARHDIGQQARLDADAMIERDKDKYKTLDEMHEALRQARSDSFKKYSDLYGLKEDDEDFLKGAGNGLVDADVHLSETWNSWKSTQDKNVATMGAYTNVNNLVHDTNGYDNPKLKAGQILASMELYTKNGVINDVQGQTKFYQDTVQELANQPNGAAVIEELRKSNINLNGVPTPMEDVIGSETFTAASNKAATATVQQNATLYQQFYDEKAKIDAEPDPVKQRQMSSEFETKFSSILYPAGDKSAVNEFTQQYQSTRNGIQENEQRAAKQASEAHQAELKS</sequence>
<organism evidence="2 3">
    <name type="scientific">Herbiconiux daphne</name>
    <dbReference type="NCBI Taxonomy" id="2970914"/>
    <lineage>
        <taxon>Bacteria</taxon>
        <taxon>Bacillati</taxon>
        <taxon>Actinomycetota</taxon>
        <taxon>Actinomycetes</taxon>
        <taxon>Micrococcales</taxon>
        <taxon>Microbacteriaceae</taxon>
        <taxon>Herbiconiux</taxon>
    </lineage>
</organism>
<comment type="caution">
    <text evidence="2">The sequence shown here is derived from an EMBL/GenBank/DDBJ whole genome shotgun (WGS) entry which is preliminary data.</text>
</comment>
<feature type="non-terminal residue" evidence="2">
    <location>
        <position position="392"/>
    </location>
</feature>
<feature type="region of interest" description="Disordered" evidence="1">
    <location>
        <begin position="365"/>
        <end position="392"/>
    </location>
</feature>
<accession>A0ABT2H9K8</accession>
<reference evidence="2" key="1">
    <citation type="submission" date="2022-08" db="EMBL/GenBank/DDBJ databases">
        <authorList>
            <person name="Deng Y."/>
            <person name="Han X.-F."/>
            <person name="Zhang Y.-Q."/>
        </authorList>
    </citation>
    <scope>NUCLEOTIDE SEQUENCE</scope>
    <source>
        <strain evidence="2">CPCC 203386</strain>
    </source>
</reference>
<dbReference type="RefSeq" id="WP_259542720.1">
    <property type="nucleotide sequence ID" value="NZ_JANLCJ010000098.1"/>
</dbReference>
<evidence type="ECO:0000313" key="3">
    <source>
        <dbReference type="Proteomes" id="UP001165586"/>
    </source>
</evidence>
<dbReference type="Pfam" id="PF26212">
    <property type="entry name" value="Phage_T7_Gp15"/>
    <property type="match status" value="1"/>
</dbReference>
<evidence type="ECO:0000256" key="1">
    <source>
        <dbReference type="SAM" id="MobiDB-lite"/>
    </source>
</evidence>
<dbReference type="Proteomes" id="UP001165586">
    <property type="component" value="Unassembled WGS sequence"/>
</dbReference>
<name>A0ABT2H9K8_9MICO</name>
<dbReference type="InterPro" id="IPR038993">
    <property type="entry name" value="Gp15"/>
</dbReference>
<proteinExistence type="predicted"/>
<protein>
    <submittedName>
        <fullName evidence="2">Uncharacterized protein</fullName>
    </submittedName>
</protein>